<evidence type="ECO:0000313" key="6">
    <source>
        <dbReference type="Proteomes" id="UP001189429"/>
    </source>
</evidence>
<evidence type="ECO:0000256" key="1">
    <source>
        <dbReference type="ARBA" id="ARBA00022603"/>
    </source>
</evidence>
<keyword evidence="2 3" id="KW-0808">Transferase</keyword>
<feature type="non-terminal residue" evidence="5">
    <location>
        <position position="327"/>
    </location>
</feature>
<dbReference type="InterPro" id="IPR029063">
    <property type="entry name" value="SAM-dependent_MTases_sf"/>
</dbReference>
<protein>
    <recommendedName>
        <fullName evidence="7">DNA (cytosine-5-)-methyltransferase</fullName>
    </recommendedName>
</protein>
<comment type="caution">
    <text evidence="5">The sequence shown here is derived from an EMBL/GenBank/DDBJ whole genome shotgun (WGS) entry which is preliminary data.</text>
</comment>
<organism evidence="5 6">
    <name type="scientific">Prorocentrum cordatum</name>
    <dbReference type="NCBI Taxonomy" id="2364126"/>
    <lineage>
        <taxon>Eukaryota</taxon>
        <taxon>Sar</taxon>
        <taxon>Alveolata</taxon>
        <taxon>Dinophyceae</taxon>
        <taxon>Prorocentrales</taxon>
        <taxon>Prorocentraceae</taxon>
        <taxon>Prorocentrum</taxon>
    </lineage>
</organism>
<dbReference type="Proteomes" id="UP001189429">
    <property type="component" value="Unassembled WGS sequence"/>
</dbReference>
<feature type="region of interest" description="Disordered" evidence="4">
    <location>
        <begin position="1"/>
        <end position="53"/>
    </location>
</feature>
<sequence length="327" mass="36072">MSGSSWARAAELISDGDGDGADNGSSSDFEVDQAPLMFRPEDHLSTRTSQQHSSATCKFDSGVAVGAQAPSKRRSLKTLDLSDWPGFVQAASDLRIKRGEQMRPLTVVSLCSGLGTEAFCLRQLGIEHKTVLSSDIKKNAFFIQCETDSFHSQKPEYFCPDIYDLIGSMGSLSRADDPRCAMKNEPIHWQRIAKSLPGGRPDLLVSGFPCQPFTTARSRERFARGGVHSHPKYSTGEAVRKCIQEMRPVAFLLENVTGMNKGKGGLRTPLEDFLDQLKKLGGYVFQSYSEDLAPWVDCALRDRFFIVGLESRAHSQADISSIIDLIR</sequence>
<dbReference type="InterPro" id="IPR001525">
    <property type="entry name" value="C5_MeTfrase"/>
</dbReference>
<accession>A0ABN9U6E2</accession>
<comment type="similarity">
    <text evidence="3">Belongs to the class I-like SAM-binding methyltransferase superfamily. C5-methyltransferase family.</text>
</comment>
<dbReference type="EMBL" id="CAUYUJ010015441">
    <property type="protein sequence ID" value="CAK0853957.1"/>
    <property type="molecule type" value="Genomic_DNA"/>
</dbReference>
<keyword evidence="6" id="KW-1185">Reference proteome</keyword>
<evidence type="ECO:0000256" key="4">
    <source>
        <dbReference type="SAM" id="MobiDB-lite"/>
    </source>
</evidence>
<proteinExistence type="inferred from homology"/>
<evidence type="ECO:0000256" key="3">
    <source>
        <dbReference type="PROSITE-ProRule" id="PRU01016"/>
    </source>
</evidence>
<dbReference type="PROSITE" id="PS51679">
    <property type="entry name" value="SAM_MT_C5"/>
    <property type="match status" value="1"/>
</dbReference>
<evidence type="ECO:0000256" key="2">
    <source>
        <dbReference type="ARBA" id="ARBA00022679"/>
    </source>
</evidence>
<evidence type="ECO:0000313" key="5">
    <source>
        <dbReference type="EMBL" id="CAK0853957.1"/>
    </source>
</evidence>
<keyword evidence="3" id="KW-0949">S-adenosyl-L-methionine</keyword>
<gene>
    <name evidence="5" type="ORF">PCOR1329_LOCUS45271</name>
</gene>
<reference evidence="5" key="1">
    <citation type="submission" date="2023-10" db="EMBL/GenBank/DDBJ databases">
        <authorList>
            <person name="Chen Y."/>
            <person name="Shah S."/>
            <person name="Dougan E. K."/>
            <person name="Thang M."/>
            <person name="Chan C."/>
        </authorList>
    </citation>
    <scope>NUCLEOTIDE SEQUENCE [LARGE SCALE GENOMIC DNA]</scope>
</reference>
<dbReference type="Gene3D" id="3.40.50.150">
    <property type="entry name" value="Vaccinia Virus protein VP39"/>
    <property type="match status" value="1"/>
</dbReference>
<keyword evidence="1 3" id="KW-0489">Methyltransferase</keyword>
<dbReference type="Pfam" id="PF00145">
    <property type="entry name" value="DNA_methylase"/>
    <property type="match status" value="1"/>
</dbReference>
<name>A0ABN9U6E2_9DINO</name>
<dbReference type="SUPFAM" id="SSF53335">
    <property type="entry name" value="S-adenosyl-L-methionine-dependent methyltransferases"/>
    <property type="match status" value="1"/>
</dbReference>
<evidence type="ECO:0008006" key="7">
    <source>
        <dbReference type="Google" id="ProtNLM"/>
    </source>
</evidence>
<feature type="active site" evidence="3">
    <location>
        <position position="210"/>
    </location>
</feature>